<feature type="domain" description="SnoaL-like" evidence="2">
    <location>
        <begin position="48"/>
        <end position="154"/>
    </location>
</feature>
<keyword evidence="4" id="KW-1185">Reference proteome</keyword>
<dbReference type="RefSeq" id="WP_416207004.1">
    <property type="nucleotide sequence ID" value="NZ_JBBKTX010000023.1"/>
</dbReference>
<proteinExistence type="predicted"/>
<dbReference type="EMBL" id="JBBKTX010000023">
    <property type="protein sequence ID" value="MFK4754037.1"/>
    <property type="molecule type" value="Genomic_DNA"/>
</dbReference>
<dbReference type="Proteomes" id="UP001620597">
    <property type="component" value="Unassembled WGS sequence"/>
</dbReference>
<evidence type="ECO:0000256" key="1">
    <source>
        <dbReference type="SAM" id="SignalP"/>
    </source>
</evidence>
<dbReference type="Gene3D" id="3.10.450.50">
    <property type="match status" value="1"/>
</dbReference>
<dbReference type="InterPro" id="IPR037401">
    <property type="entry name" value="SnoaL-like"/>
</dbReference>
<dbReference type="SUPFAM" id="SSF54427">
    <property type="entry name" value="NTF2-like"/>
    <property type="match status" value="1"/>
</dbReference>
<feature type="chain" id="PRO_5046324234" evidence="1">
    <location>
        <begin position="28"/>
        <end position="180"/>
    </location>
</feature>
<organism evidence="3 4">
    <name type="scientific">Oceanobacter antarcticus</name>
    <dbReference type="NCBI Taxonomy" id="3133425"/>
    <lineage>
        <taxon>Bacteria</taxon>
        <taxon>Pseudomonadati</taxon>
        <taxon>Pseudomonadota</taxon>
        <taxon>Gammaproteobacteria</taxon>
        <taxon>Oceanospirillales</taxon>
        <taxon>Oceanospirillaceae</taxon>
        <taxon>Oceanobacter</taxon>
    </lineage>
</organism>
<reference evidence="3 4" key="1">
    <citation type="submission" date="2024-03" db="EMBL/GenBank/DDBJ databases">
        <title>High-quality draft genome sequence of Oceanobacter sp. wDCs-4.</title>
        <authorList>
            <person name="Dong C."/>
        </authorList>
    </citation>
    <scope>NUCLEOTIDE SEQUENCE [LARGE SCALE GENOMIC DNA]</scope>
    <source>
        <strain evidence="4">wDCs-4</strain>
    </source>
</reference>
<sequence>MLKTIKISLCMLGLAAAALGPVSHVYADKNDQEASKSYQMLNRASFDNYIAMFNAKNPQAFEAYFADDMRMQNGHLVLSGIPAVKEHYHKIWSLMKEELNVVNYVSDGSSLAVEMKTHFTVMHDSDNSPFGKVKKGENFDYHGVIIYKINHMGKFNDIKVAYLDFTRTTDGVTQSLGIVH</sequence>
<dbReference type="Pfam" id="PF12680">
    <property type="entry name" value="SnoaL_2"/>
    <property type="match status" value="1"/>
</dbReference>
<evidence type="ECO:0000259" key="2">
    <source>
        <dbReference type="Pfam" id="PF12680"/>
    </source>
</evidence>
<feature type="signal peptide" evidence="1">
    <location>
        <begin position="1"/>
        <end position="27"/>
    </location>
</feature>
<keyword evidence="1" id="KW-0732">Signal</keyword>
<evidence type="ECO:0000313" key="3">
    <source>
        <dbReference type="EMBL" id="MFK4754037.1"/>
    </source>
</evidence>
<name>A0ABW8NM53_9GAMM</name>
<evidence type="ECO:0000313" key="4">
    <source>
        <dbReference type="Proteomes" id="UP001620597"/>
    </source>
</evidence>
<comment type="caution">
    <text evidence="3">The sequence shown here is derived from an EMBL/GenBank/DDBJ whole genome shotgun (WGS) entry which is preliminary data.</text>
</comment>
<accession>A0ABW8NM53</accession>
<dbReference type="InterPro" id="IPR032710">
    <property type="entry name" value="NTF2-like_dom_sf"/>
</dbReference>
<protein>
    <submittedName>
        <fullName evidence="3">Nuclear transport factor 2 family protein</fullName>
    </submittedName>
</protein>
<gene>
    <name evidence="3" type="ORF">WG929_16620</name>
</gene>